<protein>
    <submittedName>
        <fullName evidence="2">Uncharacterized protein</fullName>
    </submittedName>
</protein>
<gene>
    <name evidence="2" type="ORF">PBRA_005048</name>
</gene>
<evidence type="ECO:0000256" key="1">
    <source>
        <dbReference type="SAM" id="MobiDB-lite"/>
    </source>
</evidence>
<feature type="compositionally biased region" description="Basic and acidic residues" evidence="1">
    <location>
        <begin position="1"/>
        <end position="10"/>
    </location>
</feature>
<dbReference type="Proteomes" id="UP000039324">
    <property type="component" value="Unassembled WGS sequence"/>
</dbReference>
<dbReference type="EMBL" id="CDSF01000057">
    <property type="protein sequence ID" value="CEO96377.1"/>
    <property type="molecule type" value="Genomic_DNA"/>
</dbReference>
<feature type="region of interest" description="Disordered" evidence="1">
    <location>
        <begin position="1"/>
        <end position="56"/>
    </location>
</feature>
<name>A0A0G4IMQ0_PLABS</name>
<organism evidence="2 3">
    <name type="scientific">Plasmodiophora brassicae</name>
    <name type="common">Clubroot disease agent</name>
    <dbReference type="NCBI Taxonomy" id="37360"/>
    <lineage>
        <taxon>Eukaryota</taxon>
        <taxon>Sar</taxon>
        <taxon>Rhizaria</taxon>
        <taxon>Endomyxa</taxon>
        <taxon>Phytomyxea</taxon>
        <taxon>Plasmodiophorida</taxon>
        <taxon>Plasmodiophoridae</taxon>
        <taxon>Plasmodiophora</taxon>
    </lineage>
</organism>
<evidence type="ECO:0000313" key="2">
    <source>
        <dbReference type="EMBL" id="CEO96377.1"/>
    </source>
</evidence>
<accession>A0A0G4IMQ0</accession>
<reference evidence="2 3" key="1">
    <citation type="submission" date="2015-02" db="EMBL/GenBank/DDBJ databases">
        <authorList>
            <person name="Chooi Y.-H."/>
        </authorList>
    </citation>
    <scope>NUCLEOTIDE SEQUENCE [LARGE SCALE GENOMIC DNA]</scope>
    <source>
        <strain evidence="2">E3</strain>
    </source>
</reference>
<dbReference type="AlphaFoldDB" id="A0A0G4IMQ0"/>
<proteinExistence type="predicted"/>
<keyword evidence="3" id="KW-1185">Reference proteome</keyword>
<evidence type="ECO:0000313" key="3">
    <source>
        <dbReference type="Proteomes" id="UP000039324"/>
    </source>
</evidence>
<sequence>MGERRSDAPRQLHVPVSWPAGRSSSDARPSPDACRCTATPRSSRASHRRRRPASVSTWPALGRRRVRPARAFQAITLHAPLMAIRWRRFVVDSGRRTSCHDAPHRPPRYLADAADNVLVLVAPVVRGIVHPDRVLRPHHVSVA</sequence>